<keyword evidence="12" id="KW-1185">Reference proteome</keyword>
<accession>A0A8K0JYH2</accession>
<dbReference type="GO" id="GO:0006782">
    <property type="term" value="P:protoporphyrinogen IX biosynthetic process"/>
    <property type="evidence" value="ECO:0007669"/>
    <property type="project" value="UniProtKB-UniPathway"/>
</dbReference>
<comment type="caution">
    <text evidence="11">The sequence shown here is derived from an EMBL/GenBank/DDBJ whole genome shotgun (WGS) entry which is preliminary data.</text>
</comment>
<evidence type="ECO:0000256" key="3">
    <source>
        <dbReference type="ARBA" id="ARBA00005638"/>
    </source>
</evidence>
<dbReference type="InterPro" id="IPR022419">
    <property type="entry name" value="Porphobilin_deaminase_cofac_BS"/>
</dbReference>
<gene>
    <name evidence="11" type="ORF">J437_LFUL005083</name>
</gene>
<feature type="region of interest" description="Disordered" evidence="8">
    <location>
        <begin position="267"/>
        <end position="304"/>
    </location>
</feature>
<evidence type="ECO:0000256" key="4">
    <source>
        <dbReference type="ARBA" id="ARBA00012655"/>
    </source>
</evidence>
<dbReference type="AlphaFoldDB" id="A0A8K0JYH2"/>
<dbReference type="Pfam" id="PF03900">
    <property type="entry name" value="Porphobil_deamC"/>
    <property type="match status" value="1"/>
</dbReference>
<organism evidence="11 12">
    <name type="scientific">Ladona fulva</name>
    <name type="common">Scarce chaser dragonfly</name>
    <name type="synonym">Libellula fulva</name>
    <dbReference type="NCBI Taxonomy" id="123851"/>
    <lineage>
        <taxon>Eukaryota</taxon>
        <taxon>Metazoa</taxon>
        <taxon>Ecdysozoa</taxon>
        <taxon>Arthropoda</taxon>
        <taxon>Hexapoda</taxon>
        <taxon>Insecta</taxon>
        <taxon>Pterygota</taxon>
        <taxon>Palaeoptera</taxon>
        <taxon>Odonata</taxon>
        <taxon>Epiprocta</taxon>
        <taxon>Anisoptera</taxon>
        <taxon>Libelluloidea</taxon>
        <taxon>Libellulidae</taxon>
        <taxon>Ladona</taxon>
    </lineage>
</organism>
<dbReference type="InterPro" id="IPR000860">
    <property type="entry name" value="HemC"/>
</dbReference>
<keyword evidence="5" id="KW-0808">Transferase</keyword>
<dbReference type="Pfam" id="PF01379">
    <property type="entry name" value="Porphobil_deam"/>
    <property type="match status" value="1"/>
</dbReference>
<dbReference type="PANTHER" id="PTHR11557:SF0">
    <property type="entry name" value="PORPHOBILINOGEN DEAMINASE"/>
    <property type="match status" value="1"/>
</dbReference>
<evidence type="ECO:0000256" key="7">
    <source>
        <dbReference type="ARBA" id="ARBA00033064"/>
    </source>
</evidence>
<keyword evidence="6" id="KW-0627">Porphyrin biosynthesis</keyword>
<feature type="domain" description="Porphobilinogen deaminase C-terminal" evidence="10">
    <location>
        <begin position="233"/>
        <end position="261"/>
    </location>
</feature>
<reference evidence="11" key="2">
    <citation type="submission" date="2017-10" db="EMBL/GenBank/DDBJ databases">
        <title>Ladona fulva Genome sequencing and assembly.</title>
        <authorList>
            <person name="Murali S."/>
            <person name="Richards S."/>
            <person name="Bandaranaike D."/>
            <person name="Bellair M."/>
            <person name="Blankenburg K."/>
            <person name="Chao H."/>
            <person name="Dinh H."/>
            <person name="Doddapaneni H."/>
            <person name="Dugan-Rocha S."/>
            <person name="Elkadiri S."/>
            <person name="Gnanaolivu R."/>
            <person name="Hernandez B."/>
            <person name="Skinner E."/>
            <person name="Javaid M."/>
            <person name="Lee S."/>
            <person name="Li M."/>
            <person name="Ming W."/>
            <person name="Munidasa M."/>
            <person name="Muniz J."/>
            <person name="Nguyen L."/>
            <person name="Hughes D."/>
            <person name="Osuji N."/>
            <person name="Pu L.-L."/>
            <person name="Puazo M."/>
            <person name="Qu C."/>
            <person name="Quiroz J."/>
            <person name="Raj R."/>
            <person name="Weissenberger G."/>
            <person name="Xin Y."/>
            <person name="Zou X."/>
            <person name="Han Y."/>
            <person name="Worley K."/>
            <person name="Muzny D."/>
            <person name="Gibbs R."/>
        </authorList>
    </citation>
    <scope>NUCLEOTIDE SEQUENCE</scope>
    <source>
        <strain evidence="11">Sampled in the wild</strain>
    </source>
</reference>
<evidence type="ECO:0000256" key="6">
    <source>
        <dbReference type="ARBA" id="ARBA00023244"/>
    </source>
</evidence>
<evidence type="ECO:0000259" key="10">
    <source>
        <dbReference type="Pfam" id="PF03900"/>
    </source>
</evidence>
<dbReference type="EC" id="2.5.1.61" evidence="4"/>
<evidence type="ECO:0000256" key="2">
    <source>
        <dbReference type="ARBA" id="ARBA00004735"/>
    </source>
</evidence>
<dbReference type="PROSITE" id="PS00533">
    <property type="entry name" value="PORPHOBILINOGEN_DEAM"/>
    <property type="match status" value="1"/>
</dbReference>
<protein>
    <recommendedName>
        <fullName evidence="4">hydroxymethylbilane synthase</fullName>
        <ecNumber evidence="4">2.5.1.61</ecNumber>
    </recommendedName>
    <alternativeName>
        <fullName evidence="7">Hydroxymethylbilane synthase</fullName>
    </alternativeName>
</protein>
<dbReference type="CDD" id="cd13645">
    <property type="entry name" value="PBP2_HuPBGD_like"/>
    <property type="match status" value="1"/>
</dbReference>
<evidence type="ECO:0000313" key="12">
    <source>
        <dbReference type="Proteomes" id="UP000792457"/>
    </source>
</evidence>
<dbReference type="UniPathway" id="UPA00251">
    <property type="reaction ID" value="UER00319"/>
</dbReference>
<feature type="domain" description="Porphobilinogen deaminase N-terminal" evidence="9">
    <location>
        <begin position="10"/>
        <end position="219"/>
    </location>
</feature>
<dbReference type="PANTHER" id="PTHR11557">
    <property type="entry name" value="PORPHOBILINOGEN DEAMINASE"/>
    <property type="match status" value="1"/>
</dbReference>
<dbReference type="SUPFAM" id="SSF53850">
    <property type="entry name" value="Periplasmic binding protein-like II"/>
    <property type="match status" value="1"/>
</dbReference>
<comment type="pathway">
    <text evidence="2">Porphyrin-containing compound metabolism; protoporphyrin-IX biosynthesis; coproporphyrinogen-III from 5-aminolevulinate: step 2/4.</text>
</comment>
<dbReference type="OrthoDB" id="564646at2759"/>
<dbReference type="Gene3D" id="3.30.160.40">
    <property type="entry name" value="Porphobilinogen deaminase, C-terminal domain"/>
    <property type="match status" value="1"/>
</dbReference>
<evidence type="ECO:0000256" key="1">
    <source>
        <dbReference type="ARBA" id="ARBA00001916"/>
    </source>
</evidence>
<name>A0A8K0JYH2_LADFU</name>
<dbReference type="NCBIfam" id="TIGR00212">
    <property type="entry name" value="hemC"/>
    <property type="match status" value="1"/>
</dbReference>
<evidence type="ECO:0000256" key="8">
    <source>
        <dbReference type="SAM" id="MobiDB-lite"/>
    </source>
</evidence>
<dbReference type="HAMAP" id="MF_00260">
    <property type="entry name" value="Porphobil_deam"/>
    <property type="match status" value="1"/>
</dbReference>
<dbReference type="Gene3D" id="3.40.190.10">
    <property type="entry name" value="Periplasmic binding protein-like II"/>
    <property type="match status" value="2"/>
</dbReference>
<dbReference type="Proteomes" id="UP000792457">
    <property type="component" value="Unassembled WGS sequence"/>
</dbReference>
<evidence type="ECO:0000256" key="5">
    <source>
        <dbReference type="ARBA" id="ARBA00022679"/>
    </source>
</evidence>
<comment type="similarity">
    <text evidence="3">Belongs to the HMBS family.</text>
</comment>
<dbReference type="PRINTS" id="PR00151">
    <property type="entry name" value="PORPHBDMNASE"/>
</dbReference>
<reference evidence="11" key="1">
    <citation type="submission" date="2013-04" db="EMBL/GenBank/DDBJ databases">
        <authorList>
            <person name="Qu J."/>
            <person name="Murali S.C."/>
            <person name="Bandaranaike D."/>
            <person name="Bellair M."/>
            <person name="Blankenburg K."/>
            <person name="Chao H."/>
            <person name="Dinh H."/>
            <person name="Doddapaneni H."/>
            <person name="Downs B."/>
            <person name="Dugan-Rocha S."/>
            <person name="Elkadiri S."/>
            <person name="Gnanaolivu R.D."/>
            <person name="Hernandez B."/>
            <person name="Javaid M."/>
            <person name="Jayaseelan J.C."/>
            <person name="Lee S."/>
            <person name="Li M."/>
            <person name="Ming W."/>
            <person name="Munidasa M."/>
            <person name="Muniz J."/>
            <person name="Nguyen L."/>
            <person name="Ongeri F."/>
            <person name="Osuji N."/>
            <person name="Pu L.-L."/>
            <person name="Puazo M."/>
            <person name="Qu C."/>
            <person name="Quiroz J."/>
            <person name="Raj R."/>
            <person name="Weissenberger G."/>
            <person name="Xin Y."/>
            <person name="Zou X."/>
            <person name="Han Y."/>
            <person name="Richards S."/>
            <person name="Worley K."/>
            <person name="Muzny D."/>
            <person name="Gibbs R."/>
        </authorList>
    </citation>
    <scope>NUCLEOTIDE SEQUENCE</scope>
    <source>
        <strain evidence="11">Sampled in the wild</strain>
    </source>
</reference>
<dbReference type="FunFam" id="3.40.190.10:FF:000005">
    <property type="entry name" value="Porphobilinogen deaminase"/>
    <property type="match status" value="1"/>
</dbReference>
<dbReference type="InterPro" id="IPR036803">
    <property type="entry name" value="Porphobilinogen_deaminase_C_sf"/>
</dbReference>
<evidence type="ECO:0000259" key="9">
    <source>
        <dbReference type="Pfam" id="PF01379"/>
    </source>
</evidence>
<dbReference type="InterPro" id="IPR022418">
    <property type="entry name" value="Porphobilinogen_deaminase_C"/>
</dbReference>
<dbReference type="SUPFAM" id="SSF54782">
    <property type="entry name" value="Porphobilinogen deaminase (hydroxymethylbilane synthase), C-terminal domain"/>
    <property type="match status" value="1"/>
</dbReference>
<dbReference type="GO" id="GO:0005737">
    <property type="term" value="C:cytoplasm"/>
    <property type="evidence" value="ECO:0007669"/>
    <property type="project" value="TreeGrafter"/>
</dbReference>
<dbReference type="EMBL" id="KZ308190">
    <property type="protein sequence ID" value="KAG8224277.1"/>
    <property type="molecule type" value="Genomic_DNA"/>
</dbReference>
<comment type="cofactor">
    <cofactor evidence="1">
        <name>dipyrromethane</name>
        <dbReference type="ChEBI" id="CHEBI:60342"/>
    </cofactor>
</comment>
<dbReference type="FunFam" id="3.40.190.10:FF:000260">
    <property type="entry name" value="Porphobilinogen deaminase"/>
    <property type="match status" value="1"/>
</dbReference>
<dbReference type="GO" id="GO:0004418">
    <property type="term" value="F:hydroxymethylbilane synthase activity"/>
    <property type="evidence" value="ECO:0007669"/>
    <property type="project" value="UniProtKB-EC"/>
</dbReference>
<dbReference type="InterPro" id="IPR022417">
    <property type="entry name" value="Porphobilin_deaminase_N"/>
</dbReference>
<proteinExistence type="inferred from homology"/>
<sequence>MYAMEDGYVIKVGSRKSQLALIQTNYVVDCLKNFHPDKNFEIVTMSTTGDQILDKPLPKIGEKSLFTKELEIALVNNEVDFVVHSLKDLPTTLPTGMTIGAICKREDPRDAVVINAKYKGKSLGTLPKDSVIGTSSLRRAAQLHQKYPDLLVKDVRGNLNTRLRKLDEGDNYAALVLASAGLSRMGWQERVSQVLNPDEMLYAVGQGALAVECREGDRVTLTLLEPLHDRDTALCVLAERSFMRTLGGGCTAAMAVCSELKVVHEKGDMKKDDVESSEDESSSIHIDVSLGSSSNTEDRNTLDRSADREYHRVIETLHLTGGVWSPDGKHCLTKSLSRTLPEAHGAVDRPPARKCPYLMARLYCGITGGGSRGTGRAELEVAEALGRELAKDMETEGALEIMGGSKAVASVGLPAPVKS</sequence>
<evidence type="ECO:0000313" key="11">
    <source>
        <dbReference type="EMBL" id="KAG8224277.1"/>
    </source>
</evidence>